<dbReference type="Gene3D" id="3.30.460.40">
    <property type="match status" value="1"/>
</dbReference>
<name>A0A8J8MB78_9FIRM</name>
<dbReference type="Proteomes" id="UP000677305">
    <property type="component" value="Chromosome"/>
</dbReference>
<dbReference type="RefSeq" id="WP_212690018.1">
    <property type="nucleotide sequence ID" value="NZ_CP058561.1"/>
</dbReference>
<dbReference type="NCBIfam" id="TIGR04085">
    <property type="entry name" value="rSAM_more_4Fe4S"/>
    <property type="match status" value="1"/>
</dbReference>
<protein>
    <submittedName>
        <fullName evidence="2">Nucleotidyltransferase family protein</fullName>
    </submittedName>
</protein>
<feature type="domain" description="4Fe4S-binding SPASM" evidence="1">
    <location>
        <begin position="176"/>
        <end position="235"/>
    </location>
</feature>
<evidence type="ECO:0000259" key="1">
    <source>
        <dbReference type="Pfam" id="PF13186"/>
    </source>
</evidence>
<dbReference type="SUPFAM" id="SSF102114">
    <property type="entry name" value="Radical SAM enzymes"/>
    <property type="match status" value="1"/>
</dbReference>
<dbReference type="AlphaFoldDB" id="A0A8J8MB78"/>
<accession>A0A8J8MB78</accession>
<dbReference type="EMBL" id="CP058561">
    <property type="protein sequence ID" value="QUH29759.1"/>
    <property type="molecule type" value="Genomic_DNA"/>
</dbReference>
<dbReference type="InterPro" id="IPR039498">
    <property type="entry name" value="NTP_transf_5"/>
</dbReference>
<dbReference type="InterPro" id="IPR058240">
    <property type="entry name" value="rSAM_sf"/>
</dbReference>
<evidence type="ECO:0000313" key="3">
    <source>
        <dbReference type="Proteomes" id="UP000677305"/>
    </source>
</evidence>
<dbReference type="KEGG" id="vgu:HYG85_12930"/>
<reference evidence="2 3" key="1">
    <citation type="submission" date="2020-07" db="EMBL/GenBank/DDBJ databases">
        <title>Vallitalea guaymasensis genome.</title>
        <authorList>
            <person name="Postec A."/>
        </authorList>
    </citation>
    <scope>NUCLEOTIDE SEQUENCE [LARGE SCALE GENOMIC DNA]</scope>
    <source>
        <strain evidence="2 3">Ra1766G1</strain>
    </source>
</reference>
<gene>
    <name evidence="2" type="ORF">HYG85_12930</name>
</gene>
<keyword evidence="3" id="KW-1185">Reference proteome</keyword>
<proteinExistence type="predicted"/>
<sequence>MLLKIKQDKEYKLKLHILQHVEFVVKLFQANNIQFFIIKGIALDKIIYNGISMRESRDIDIVVRRESMSDAIDLLLNNDYIFTTDRNGNSKSVSVGFSDIVQHEITFLNQDKTIEVELKQLLNGIFDKSFIEDCFKNIKVNEINNVLIPTLNVDYTFLVLIAYVYKDSEDIFVLNQTKLLPSGDLGLCAEANRTSDLIFGNLFHDDIVDVWKNSDTLKEIRTLIPDKLEGVCGNCLVKNICKGSCRTIALSSFGSINSANPICQKLYDENKFHLAPKCR</sequence>
<evidence type="ECO:0000313" key="2">
    <source>
        <dbReference type="EMBL" id="QUH29759.1"/>
    </source>
</evidence>
<organism evidence="2 3">
    <name type="scientific">Vallitalea guaymasensis</name>
    <dbReference type="NCBI Taxonomy" id="1185412"/>
    <lineage>
        <taxon>Bacteria</taxon>
        <taxon>Bacillati</taxon>
        <taxon>Bacillota</taxon>
        <taxon>Clostridia</taxon>
        <taxon>Lachnospirales</taxon>
        <taxon>Vallitaleaceae</taxon>
        <taxon>Vallitalea</taxon>
    </lineage>
</organism>
<dbReference type="InterPro" id="IPR023885">
    <property type="entry name" value="4Fe4S-binding_SPASM_dom"/>
</dbReference>
<dbReference type="Pfam" id="PF14907">
    <property type="entry name" value="NTP_transf_5"/>
    <property type="match status" value="1"/>
</dbReference>
<dbReference type="Pfam" id="PF13186">
    <property type="entry name" value="SPASM"/>
    <property type="match status" value="1"/>
</dbReference>